<evidence type="ECO:0000259" key="3">
    <source>
        <dbReference type="Pfam" id="PF03968"/>
    </source>
</evidence>
<evidence type="ECO:0000256" key="1">
    <source>
        <dbReference type="SAM" id="MobiDB-lite"/>
    </source>
</evidence>
<gene>
    <name evidence="4" type="ORF">K1X11_008090</name>
</gene>
<keyword evidence="2" id="KW-0732">Signal</keyword>
<keyword evidence="5" id="KW-1185">Reference proteome</keyword>
<feature type="signal peptide" evidence="2">
    <location>
        <begin position="1"/>
        <end position="19"/>
    </location>
</feature>
<dbReference type="Proteomes" id="UP000738431">
    <property type="component" value="Chromosome"/>
</dbReference>
<reference evidence="4 5" key="2">
    <citation type="submission" date="2023-12" db="EMBL/GenBank/DDBJ databases">
        <title>Description of an unclassified Opitutus bacterium of Verrucomicrobiota.</title>
        <authorList>
            <person name="Zhang D.-F."/>
        </authorList>
    </citation>
    <scope>NUCLEOTIDE SEQUENCE [LARGE SCALE GENOMIC DNA]</scope>
    <source>
        <strain evidence="4 5">WL0086</strain>
    </source>
</reference>
<evidence type="ECO:0000313" key="5">
    <source>
        <dbReference type="Proteomes" id="UP000738431"/>
    </source>
</evidence>
<sequence length="187" mass="20248">MLRSFLFLLGLGLATSLTAQTDPVAIPLQRTELTADDMEVVSSGTETRAICVGNVMLTGTNLKITCDRLEVVVLREDDPDATLGELKGFKHLFATGNVRIVQGLREATCGRAEVLPLEDKVVLSEDPVVLDRASDFVQRGDKITLFRGEQRMHIINPVLSAPPIQDLGANAPKDEPADTTEPAPETN</sequence>
<dbReference type="Pfam" id="PF03968">
    <property type="entry name" value="LptD_N"/>
    <property type="match status" value="1"/>
</dbReference>
<reference evidence="4 5" key="1">
    <citation type="submission" date="2021-08" db="EMBL/GenBank/DDBJ databases">
        <authorList>
            <person name="Zhang D."/>
            <person name="Zhang A."/>
            <person name="Wang L."/>
        </authorList>
    </citation>
    <scope>NUCLEOTIDE SEQUENCE [LARGE SCALE GENOMIC DNA]</scope>
    <source>
        <strain evidence="4 5">WL0086</strain>
    </source>
</reference>
<feature type="domain" description="Organic solvent tolerance-like N-terminal" evidence="3">
    <location>
        <begin position="35"/>
        <end position="150"/>
    </location>
</feature>
<dbReference type="InterPro" id="IPR005653">
    <property type="entry name" value="OstA-like_N"/>
</dbReference>
<evidence type="ECO:0000256" key="2">
    <source>
        <dbReference type="SAM" id="SignalP"/>
    </source>
</evidence>
<dbReference type="RefSeq" id="WP_221029943.1">
    <property type="nucleotide sequence ID" value="NZ_CP139781.1"/>
</dbReference>
<dbReference type="EMBL" id="CP139781">
    <property type="protein sequence ID" value="WRQ89366.1"/>
    <property type="molecule type" value="Genomic_DNA"/>
</dbReference>
<organism evidence="4 5">
    <name type="scientific">Actomonas aquatica</name>
    <dbReference type="NCBI Taxonomy" id="2866162"/>
    <lineage>
        <taxon>Bacteria</taxon>
        <taxon>Pseudomonadati</taxon>
        <taxon>Verrucomicrobiota</taxon>
        <taxon>Opitutia</taxon>
        <taxon>Opitutales</taxon>
        <taxon>Opitutaceae</taxon>
        <taxon>Actomonas</taxon>
    </lineage>
</organism>
<proteinExistence type="predicted"/>
<protein>
    <submittedName>
        <fullName evidence="4">LptA/OstA family protein</fullName>
    </submittedName>
</protein>
<feature type="chain" id="PRO_5045073311" evidence="2">
    <location>
        <begin position="20"/>
        <end position="187"/>
    </location>
</feature>
<feature type="region of interest" description="Disordered" evidence="1">
    <location>
        <begin position="163"/>
        <end position="187"/>
    </location>
</feature>
<dbReference type="Gene3D" id="2.60.450.10">
    <property type="entry name" value="Lipopolysaccharide (LPS) transport protein A like domain"/>
    <property type="match status" value="1"/>
</dbReference>
<evidence type="ECO:0000313" key="4">
    <source>
        <dbReference type="EMBL" id="WRQ89366.1"/>
    </source>
</evidence>
<name>A0ABZ1CCI9_9BACT</name>
<accession>A0ABZ1CCI9</accession>